<name>A0A3P3YPZ0_PLABS</name>
<accession>A0A3P3YPZ0</accession>
<feature type="region of interest" description="Disordered" evidence="1">
    <location>
        <begin position="1"/>
        <end position="22"/>
    </location>
</feature>
<keyword evidence="3" id="KW-0496">Mitochondrion</keyword>
<evidence type="ECO:0000313" key="4">
    <source>
        <dbReference type="Proteomes" id="UP000290189"/>
    </source>
</evidence>
<dbReference type="AlphaFoldDB" id="A0A3P3YPZ0"/>
<reference evidence="3 4" key="1">
    <citation type="submission" date="2018-03" db="EMBL/GenBank/DDBJ databases">
        <authorList>
            <person name="Fogelqvist J."/>
        </authorList>
    </citation>
    <scope>NUCLEOTIDE SEQUENCE [LARGE SCALE GENOMIC DNA]</scope>
</reference>
<evidence type="ECO:0008006" key="5">
    <source>
        <dbReference type="Google" id="ProtNLM"/>
    </source>
</evidence>
<dbReference type="Proteomes" id="UP000290189">
    <property type="component" value="Unassembled WGS sequence"/>
</dbReference>
<keyword evidence="2" id="KW-0812">Transmembrane</keyword>
<proteinExistence type="predicted"/>
<geneLocation type="mitochondrion" evidence="3"/>
<protein>
    <recommendedName>
        <fullName evidence="5">Nucleotide-diphospho-sugar transferase domain-containing protein</fullName>
    </recommendedName>
</protein>
<keyword evidence="2" id="KW-0472">Membrane</keyword>
<sequence>MATSRSPDPSWRRARSPSLSSSSLSSPLLIVVVGLLLLAFVYVNVSALHRGPSYAVRPSPMPQRTGTGTQLTVTIDEHETVTDAASPEDHPFAGGSPSVVAEQDFQVDGNATLSPDLEHLGAEAICTTEGFLGSLKAGAVLTMLVTPKALAGAGPGRDNQHTERHLRFLLRSWASLPDVDFVVMSTSCPLLVLAHEYGLPTLRSSSGSDVEAGTYRYAFQMAVTGVPSRAPLVGFANSDIWFESSLAWTATSLLKVAAERNWPNFFVVGQRTNVDLDGVIQSDTMTFDDKVAHVVRNVPRKGRLFQTDAEDYFIFTRDIPLVWDCMPPFFIGGIAFDNWLTGLANCHPLITTVDATSTLAAVHINHGKGRFQSHQSVQSFFNQKLLYENPLTRGDTSHAHWKTATGADGTIDISPAHRKIPDTKAYRSYHTCAAQRAVKPGS</sequence>
<organism evidence="3 4">
    <name type="scientific">Plasmodiophora brassicae</name>
    <name type="common">Clubroot disease agent</name>
    <dbReference type="NCBI Taxonomy" id="37360"/>
    <lineage>
        <taxon>Eukaryota</taxon>
        <taxon>Sar</taxon>
        <taxon>Rhizaria</taxon>
        <taxon>Endomyxa</taxon>
        <taxon>Phytomyxea</taxon>
        <taxon>Plasmodiophorida</taxon>
        <taxon>Plasmodiophoridae</taxon>
        <taxon>Plasmodiophora</taxon>
    </lineage>
</organism>
<evidence type="ECO:0000256" key="1">
    <source>
        <dbReference type="SAM" id="MobiDB-lite"/>
    </source>
</evidence>
<keyword evidence="2" id="KW-1133">Transmembrane helix</keyword>
<evidence type="ECO:0000256" key="2">
    <source>
        <dbReference type="SAM" id="Phobius"/>
    </source>
</evidence>
<evidence type="ECO:0000313" key="3">
    <source>
        <dbReference type="EMBL" id="SPR01950.1"/>
    </source>
</evidence>
<dbReference type="EMBL" id="OVEO01000020">
    <property type="protein sequence ID" value="SPR01950.1"/>
    <property type="molecule type" value="Genomic_DNA"/>
</dbReference>
<gene>
    <name evidence="3" type="ORF">PLBR_LOCUS9165</name>
</gene>
<feature type="transmembrane region" description="Helical" evidence="2">
    <location>
        <begin position="21"/>
        <end position="43"/>
    </location>
</feature>